<evidence type="ECO:0000256" key="7">
    <source>
        <dbReference type="SAM" id="MobiDB-lite"/>
    </source>
</evidence>
<dbReference type="OrthoDB" id="6270329at2759"/>
<dbReference type="GeneID" id="17292068"/>
<keyword evidence="11" id="KW-1185">Reference proteome</keyword>
<keyword evidence="6" id="KW-0539">Nucleus</keyword>
<evidence type="ECO:0000256" key="4">
    <source>
        <dbReference type="ARBA" id="ARBA00023125"/>
    </source>
</evidence>
<protein>
    <recommendedName>
        <fullName evidence="8">RWP-RK domain-containing protein</fullName>
    </recommendedName>
</protein>
<dbReference type="Proteomes" id="UP000011087">
    <property type="component" value="Unassembled WGS sequence"/>
</dbReference>
<dbReference type="GO" id="GO:0003677">
    <property type="term" value="F:DNA binding"/>
    <property type="evidence" value="ECO:0007669"/>
    <property type="project" value="UniProtKB-KW"/>
</dbReference>
<comment type="function">
    <text evidence="1">Putative transcription factor.</text>
</comment>
<dbReference type="HOGENOM" id="CLU_1296509_0_0_1"/>
<evidence type="ECO:0000313" key="11">
    <source>
        <dbReference type="Proteomes" id="UP000011087"/>
    </source>
</evidence>
<organism evidence="9">
    <name type="scientific">Guillardia theta (strain CCMP2712)</name>
    <name type="common">Cryptophyte</name>
    <dbReference type="NCBI Taxonomy" id="905079"/>
    <lineage>
        <taxon>Eukaryota</taxon>
        <taxon>Cryptophyceae</taxon>
        <taxon>Pyrenomonadales</taxon>
        <taxon>Geminigeraceae</taxon>
        <taxon>Guillardia</taxon>
    </lineage>
</organism>
<accession>L1IHF7</accession>
<keyword evidence="3" id="KW-0175">Coiled coil</keyword>
<evidence type="ECO:0000313" key="10">
    <source>
        <dbReference type="EnsemblProtists" id="EKX35339"/>
    </source>
</evidence>
<dbReference type="EMBL" id="JH993092">
    <property type="protein sequence ID" value="EKX35339.1"/>
    <property type="molecule type" value="Genomic_DNA"/>
</dbReference>
<keyword evidence="2" id="KW-0805">Transcription regulation</keyword>
<feature type="compositionally biased region" description="Low complexity" evidence="7">
    <location>
        <begin position="80"/>
        <end position="98"/>
    </location>
</feature>
<evidence type="ECO:0000256" key="1">
    <source>
        <dbReference type="ARBA" id="ARBA00004049"/>
    </source>
</evidence>
<proteinExistence type="predicted"/>
<dbReference type="RefSeq" id="XP_005822319.1">
    <property type="nucleotide sequence ID" value="XM_005822262.1"/>
</dbReference>
<reference evidence="11" key="2">
    <citation type="submission" date="2012-11" db="EMBL/GenBank/DDBJ databases">
        <authorList>
            <person name="Kuo A."/>
            <person name="Curtis B.A."/>
            <person name="Tanifuji G."/>
            <person name="Burki F."/>
            <person name="Gruber A."/>
            <person name="Irimia M."/>
            <person name="Maruyama S."/>
            <person name="Arias M.C."/>
            <person name="Ball S.G."/>
            <person name="Gile G.H."/>
            <person name="Hirakawa Y."/>
            <person name="Hopkins J.F."/>
            <person name="Rensing S.A."/>
            <person name="Schmutz J."/>
            <person name="Symeonidi A."/>
            <person name="Elias M."/>
            <person name="Eveleigh R.J."/>
            <person name="Herman E.K."/>
            <person name="Klute M.J."/>
            <person name="Nakayama T."/>
            <person name="Obornik M."/>
            <person name="Reyes-Prieto A."/>
            <person name="Armbrust E.V."/>
            <person name="Aves S.J."/>
            <person name="Beiko R.G."/>
            <person name="Coutinho P."/>
            <person name="Dacks J.B."/>
            <person name="Durnford D.G."/>
            <person name="Fast N.M."/>
            <person name="Green B.R."/>
            <person name="Grisdale C."/>
            <person name="Hempe F."/>
            <person name="Henrissat B."/>
            <person name="Hoppner M.P."/>
            <person name="Ishida K.-I."/>
            <person name="Kim E."/>
            <person name="Koreny L."/>
            <person name="Kroth P.G."/>
            <person name="Liu Y."/>
            <person name="Malik S.-B."/>
            <person name="Maier U.G."/>
            <person name="McRose D."/>
            <person name="Mock T."/>
            <person name="Neilson J.A."/>
            <person name="Onodera N.T."/>
            <person name="Poole A.M."/>
            <person name="Pritham E.J."/>
            <person name="Richards T.A."/>
            <person name="Rocap G."/>
            <person name="Roy S.W."/>
            <person name="Sarai C."/>
            <person name="Schaack S."/>
            <person name="Shirato S."/>
            <person name="Slamovits C.H."/>
            <person name="Spencer D.F."/>
            <person name="Suzuki S."/>
            <person name="Worden A.Z."/>
            <person name="Zauner S."/>
            <person name="Barry K."/>
            <person name="Bell C."/>
            <person name="Bharti A.K."/>
            <person name="Crow J.A."/>
            <person name="Grimwood J."/>
            <person name="Kramer R."/>
            <person name="Lindquist E."/>
            <person name="Lucas S."/>
            <person name="Salamov A."/>
            <person name="McFadden G.I."/>
            <person name="Lane C.E."/>
            <person name="Keeling P.J."/>
            <person name="Gray M.W."/>
            <person name="Grigoriev I.V."/>
            <person name="Archibald J.M."/>
        </authorList>
    </citation>
    <scope>NUCLEOTIDE SEQUENCE</scope>
    <source>
        <strain evidence="11">CCMP2712</strain>
    </source>
</reference>
<dbReference type="GO" id="GO:0003700">
    <property type="term" value="F:DNA-binding transcription factor activity"/>
    <property type="evidence" value="ECO:0007669"/>
    <property type="project" value="InterPro"/>
</dbReference>
<dbReference type="EnsemblProtists" id="EKX35339">
    <property type="protein sequence ID" value="EKX35339"/>
    <property type="gene ID" value="GUITHDRAFT_118464"/>
</dbReference>
<dbReference type="PANTHER" id="PTHR46373:SF2">
    <property type="entry name" value="RWP-RK DOMAIN-CONTAINING PROTEIN"/>
    <property type="match status" value="1"/>
</dbReference>
<sequence length="213" mass="23756">MTSFPLFSCGSCEFASFPLEVHAPQDLPDEACWESLPQLDEFESSQVDPFLELVDQESLPPLYEDDWFMQAFPGDNFSSAVSDTTSVSASPAEPLSPALEEETSACSESAHPAQKESSCKTVLINARKGGENNNGQLVRITIEDLQKHFHESMETAASHLGIGRSTMKHVCRRLGVPKWPYTNKGKKRRTNNASYVDRSFLSSYRVNMCYNAY</sequence>
<dbReference type="KEGG" id="gtt:GUITHDRAFT_118464"/>
<evidence type="ECO:0000256" key="5">
    <source>
        <dbReference type="ARBA" id="ARBA00023163"/>
    </source>
</evidence>
<dbReference type="Pfam" id="PF02042">
    <property type="entry name" value="RWP-RK"/>
    <property type="match status" value="1"/>
</dbReference>
<keyword evidence="4" id="KW-0238">DNA-binding</keyword>
<dbReference type="PaxDb" id="55529-EKX35339"/>
<evidence type="ECO:0000259" key="8">
    <source>
        <dbReference type="PROSITE" id="PS51519"/>
    </source>
</evidence>
<gene>
    <name evidence="9" type="ORF">GUITHDRAFT_118464</name>
</gene>
<dbReference type="PANTHER" id="PTHR46373">
    <property type="entry name" value="PROTEIN RKD4"/>
    <property type="match status" value="1"/>
</dbReference>
<evidence type="ECO:0000256" key="3">
    <source>
        <dbReference type="ARBA" id="ARBA00023054"/>
    </source>
</evidence>
<name>L1IHF7_GUITC</name>
<keyword evidence="5" id="KW-0804">Transcription</keyword>
<dbReference type="InterPro" id="IPR003035">
    <property type="entry name" value="RWP-RK_dom"/>
</dbReference>
<feature type="region of interest" description="Disordered" evidence="7">
    <location>
        <begin position="80"/>
        <end position="112"/>
    </location>
</feature>
<dbReference type="AlphaFoldDB" id="L1IHF7"/>
<dbReference type="PROSITE" id="PS51519">
    <property type="entry name" value="RWP_RK"/>
    <property type="match status" value="1"/>
</dbReference>
<evidence type="ECO:0000256" key="2">
    <source>
        <dbReference type="ARBA" id="ARBA00023015"/>
    </source>
</evidence>
<dbReference type="InterPro" id="IPR044607">
    <property type="entry name" value="RKD-like"/>
</dbReference>
<reference evidence="10" key="3">
    <citation type="submission" date="2016-03" db="UniProtKB">
        <authorList>
            <consortium name="EnsemblProtists"/>
        </authorList>
    </citation>
    <scope>IDENTIFICATION</scope>
</reference>
<evidence type="ECO:0000313" key="9">
    <source>
        <dbReference type="EMBL" id="EKX35339.1"/>
    </source>
</evidence>
<reference evidence="9 11" key="1">
    <citation type="journal article" date="2012" name="Nature">
        <title>Algal genomes reveal evolutionary mosaicism and the fate of nucleomorphs.</title>
        <authorList>
            <consortium name="DOE Joint Genome Institute"/>
            <person name="Curtis B.A."/>
            <person name="Tanifuji G."/>
            <person name="Burki F."/>
            <person name="Gruber A."/>
            <person name="Irimia M."/>
            <person name="Maruyama S."/>
            <person name="Arias M.C."/>
            <person name="Ball S.G."/>
            <person name="Gile G.H."/>
            <person name="Hirakawa Y."/>
            <person name="Hopkins J.F."/>
            <person name="Kuo A."/>
            <person name="Rensing S.A."/>
            <person name="Schmutz J."/>
            <person name="Symeonidi A."/>
            <person name="Elias M."/>
            <person name="Eveleigh R.J."/>
            <person name="Herman E.K."/>
            <person name="Klute M.J."/>
            <person name="Nakayama T."/>
            <person name="Obornik M."/>
            <person name="Reyes-Prieto A."/>
            <person name="Armbrust E.V."/>
            <person name="Aves S.J."/>
            <person name="Beiko R.G."/>
            <person name="Coutinho P."/>
            <person name="Dacks J.B."/>
            <person name="Durnford D.G."/>
            <person name="Fast N.M."/>
            <person name="Green B.R."/>
            <person name="Grisdale C.J."/>
            <person name="Hempel F."/>
            <person name="Henrissat B."/>
            <person name="Hoppner M.P."/>
            <person name="Ishida K."/>
            <person name="Kim E."/>
            <person name="Koreny L."/>
            <person name="Kroth P.G."/>
            <person name="Liu Y."/>
            <person name="Malik S.B."/>
            <person name="Maier U.G."/>
            <person name="McRose D."/>
            <person name="Mock T."/>
            <person name="Neilson J.A."/>
            <person name="Onodera N.T."/>
            <person name="Poole A.M."/>
            <person name="Pritham E.J."/>
            <person name="Richards T.A."/>
            <person name="Rocap G."/>
            <person name="Roy S.W."/>
            <person name="Sarai C."/>
            <person name="Schaack S."/>
            <person name="Shirato S."/>
            <person name="Slamovits C.H."/>
            <person name="Spencer D.F."/>
            <person name="Suzuki S."/>
            <person name="Worden A.Z."/>
            <person name="Zauner S."/>
            <person name="Barry K."/>
            <person name="Bell C."/>
            <person name="Bharti A.K."/>
            <person name="Crow J.A."/>
            <person name="Grimwood J."/>
            <person name="Kramer R."/>
            <person name="Lindquist E."/>
            <person name="Lucas S."/>
            <person name="Salamov A."/>
            <person name="McFadden G.I."/>
            <person name="Lane C.E."/>
            <person name="Keeling P.J."/>
            <person name="Gray M.W."/>
            <person name="Grigoriev I.V."/>
            <person name="Archibald J.M."/>
        </authorList>
    </citation>
    <scope>NUCLEOTIDE SEQUENCE</scope>
    <source>
        <strain evidence="9 11">CCMP2712</strain>
    </source>
</reference>
<evidence type="ECO:0000256" key="6">
    <source>
        <dbReference type="ARBA" id="ARBA00023242"/>
    </source>
</evidence>
<feature type="domain" description="RWP-RK" evidence="8">
    <location>
        <begin position="120"/>
        <end position="213"/>
    </location>
</feature>